<evidence type="ECO:0000259" key="1">
    <source>
        <dbReference type="Pfam" id="PF01832"/>
    </source>
</evidence>
<dbReference type="Gene3D" id="1.10.530.10">
    <property type="match status" value="1"/>
</dbReference>
<dbReference type="SUPFAM" id="SSF53955">
    <property type="entry name" value="Lysozyme-like"/>
    <property type="match status" value="1"/>
</dbReference>
<dbReference type="GO" id="GO:0004040">
    <property type="term" value="F:amidase activity"/>
    <property type="evidence" value="ECO:0007669"/>
    <property type="project" value="InterPro"/>
</dbReference>
<sequence length="191" mass="21118">MKRIIPPIFMLLLVVVITLATPIDAQVKVEERQPVEPMTTTTVLSTESLPETSLETEPEAVEVDDGLLTSPSGLAAEDLHLRHNLIGLEQAFIDAEAKHGVRADFLAAVAALESGWGRYQFRPNNIMGFGQMEFSSMEECIDTVAAYLAKHYLSPDGKYYNGETVEGVCVRYNGSPEWAESVQQIMEEVRS</sequence>
<protein>
    <submittedName>
        <fullName evidence="2">Mannosyl-glycoprotein endo-beta-N-acetylglucosaminidase</fullName>
    </submittedName>
</protein>
<dbReference type="InterPro" id="IPR023346">
    <property type="entry name" value="Lysozyme-like_dom_sf"/>
</dbReference>
<proteinExistence type="predicted"/>
<dbReference type="Pfam" id="PF01832">
    <property type="entry name" value="Glucosaminidase"/>
    <property type="match status" value="1"/>
</dbReference>
<accession>A0A8S5QRL2</accession>
<feature type="domain" description="Mannosyl-glycoprotein endo-beta-N-acetylglucosamidase-like" evidence="1">
    <location>
        <begin position="90"/>
        <end position="189"/>
    </location>
</feature>
<name>A0A8S5QRL2_9CAUD</name>
<reference evidence="2" key="1">
    <citation type="journal article" date="2021" name="Proc. Natl. Acad. Sci. U.S.A.">
        <title>A Catalog of Tens of Thousands of Viruses from Human Metagenomes Reveals Hidden Associations with Chronic Diseases.</title>
        <authorList>
            <person name="Tisza M.J."/>
            <person name="Buck C.B."/>
        </authorList>
    </citation>
    <scope>NUCLEOTIDE SEQUENCE</scope>
    <source>
        <strain evidence="2">CtE6L85</strain>
    </source>
</reference>
<evidence type="ECO:0000313" key="2">
    <source>
        <dbReference type="EMBL" id="DAE21284.1"/>
    </source>
</evidence>
<dbReference type="InterPro" id="IPR002901">
    <property type="entry name" value="MGlyc_endo_b_GlcNAc-like_dom"/>
</dbReference>
<dbReference type="EMBL" id="BK015711">
    <property type="protein sequence ID" value="DAE21284.1"/>
    <property type="molecule type" value="Genomic_DNA"/>
</dbReference>
<organism evidence="2">
    <name type="scientific">Siphoviridae sp. ctE6L85</name>
    <dbReference type="NCBI Taxonomy" id="2826202"/>
    <lineage>
        <taxon>Viruses</taxon>
        <taxon>Duplodnaviria</taxon>
        <taxon>Heunggongvirae</taxon>
        <taxon>Uroviricota</taxon>
        <taxon>Caudoviricetes</taxon>
    </lineage>
</organism>